<keyword evidence="9" id="KW-0963">Cytoplasm</keyword>
<feature type="chain" id="PRO_5026338085" evidence="20">
    <location>
        <begin position="22"/>
        <end position="1102"/>
    </location>
</feature>
<dbReference type="PROSITE" id="PS51741">
    <property type="entry name" value="F_BAR"/>
    <property type="match status" value="1"/>
</dbReference>
<keyword evidence="11 17" id="KW-0175">Coiled coil</keyword>
<evidence type="ECO:0000256" key="16">
    <source>
        <dbReference type="PROSITE-ProRule" id="PRU00192"/>
    </source>
</evidence>
<dbReference type="Pfam" id="PF00018">
    <property type="entry name" value="SH3_1"/>
    <property type="match status" value="1"/>
</dbReference>
<evidence type="ECO:0000256" key="17">
    <source>
        <dbReference type="PROSITE-ProRule" id="PRU01077"/>
    </source>
</evidence>
<dbReference type="Gene3D" id="2.30.30.40">
    <property type="entry name" value="SH3 Domains"/>
    <property type="match status" value="1"/>
</dbReference>
<sequence>MLPLRVLGLLMLTILLRDAESTCTTDSNPLTLDPPEIVGAYGETVTVNCSTDELYHEGMYWRDGIKINDEETSVLLHLTLSDWNVKQECRIMINDSLECGKDLKITIYKIPDIVSVSAKHHGLMVEGTDFQLNCDIINVAPVQKLKVKWYRGNETVHTETFNGTSATPVNVTSSFVVTPERDYNGTLFRCEAELHLGPNGPELIPTKSSSPYTAVVNYKPLIQACPKRYTGVEDHFRMSTLDCDADGNPSPTLQWYYQGNLINASELLNRTHSGKYTAKFVNSIGTSETSVDITIEYAPLFTCNDHYEVQEDDKPQTVCEPKGMPKPTITWFKDGKGIETPQRWTKHDSGQYLLRAINKHGTANHSLHLDVLYAPVFKQKNNTMTITPGENVTFDCHAVGNPPPVIRWNYTSAENVMETTWGRQRNITVKGATSTNAAVYICVATNKVGSVTRSVKLIMQGENVSAQINPKIWWFIIPLTIVLLITTIIIIYHKCQNKHGRYNFVPIPDSLANKLNMDWGTELWDQYDIIEKHTQSGLELVEKYVKFVKERTEIEQNYAKQLRNLSKKYNLKRSSKDEPECRLSSYQSFLDILNEMNDYAGQRELIAENMMMSICIDLTKYLQELKQERKTYLMEAKKAQQSLESTYKQLDTSKKRFEREWREAERAAQYAEKTDQDINATKADVEKAKQQAHMRAHIAEECKNDYAAQLQKYNKEQNQFYFSDMPLIFNKMQDLDERRVRKLAQGYILFSDTEKHVMPIIGKCLEGITKAGTNVNERNDSMVVIEQNKSGFERPGDVEFEDYSQGINRASSDSSLGTPKGPMDLVGKNRSKNFWLFSKRSKLSPSTLPPFSTPPAPSPANGPPSPKFGRDPLSYCLKEINKTVKPRISSFRTLRRSPPVTEDFAHLPPEQRRKRLQQKLEEICKELQKEVDQSEALGKMKDVYEKNPQMGDPASLASQINQTSQNIERLRGELNKYETWLAEAGGRGDTLRYKTHTFNNNGAHDVHSPDGAHSDESTPDPSQAIYAEFDDDFEDEELTAPIGTCTAMYNFPGASEGTISMQEGEVLAMVEEDKGDGWTRVRRNNGDEGYIPTSYVTISLNK</sequence>
<dbReference type="CDD" id="cd11911">
    <property type="entry name" value="SH3_CIP4-like"/>
    <property type="match status" value="1"/>
</dbReference>
<dbReference type="PANTHER" id="PTHR15735:SF17">
    <property type="entry name" value="CDC42-INTERACTING PROTEIN 4"/>
    <property type="match status" value="1"/>
</dbReference>
<evidence type="ECO:0000256" key="10">
    <source>
        <dbReference type="ARBA" id="ARBA00022583"/>
    </source>
</evidence>
<evidence type="ECO:0000259" key="23">
    <source>
        <dbReference type="PROSITE" id="PS51741"/>
    </source>
</evidence>
<evidence type="ECO:0000256" key="7">
    <source>
        <dbReference type="ARBA" id="ARBA00022443"/>
    </source>
</evidence>
<dbReference type="InterPro" id="IPR003599">
    <property type="entry name" value="Ig_sub"/>
</dbReference>
<dbReference type="InterPro" id="IPR036028">
    <property type="entry name" value="SH3-like_dom_sf"/>
</dbReference>
<dbReference type="GO" id="GO:0007165">
    <property type="term" value="P:signal transduction"/>
    <property type="evidence" value="ECO:0007669"/>
    <property type="project" value="InterPro"/>
</dbReference>
<comment type="subcellular location">
    <subcellularLocation>
        <location evidence="1">Cell membrane</location>
    </subcellularLocation>
    <subcellularLocation>
        <location evidence="4">Cytoplasm</location>
        <location evidence="4">Cell cortex</location>
    </subcellularLocation>
    <subcellularLocation>
        <location evidence="2">Cytoplasm</location>
        <location evidence="2">Cytoskeleton</location>
    </subcellularLocation>
    <subcellularLocation>
        <location evidence="3">Lysosome</location>
    </subcellularLocation>
</comment>
<dbReference type="InterPro" id="IPR001060">
    <property type="entry name" value="FCH_dom"/>
</dbReference>
<dbReference type="SMART" id="SM00055">
    <property type="entry name" value="FCH"/>
    <property type="match status" value="1"/>
</dbReference>
<dbReference type="FunFam" id="2.30.30.40:FF:000017">
    <property type="entry name" value="Formin-binding protein 1-like isoform 1"/>
    <property type="match status" value="1"/>
</dbReference>
<reference evidence="25 26" key="1">
    <citation type="submission" date="2019-07" db="EMBL/GenBank/DDBJ databases">
        <title>Chromosome genome assembly for large yellow croaker.</title>
        <authorList>
            <person name="Xiao S."/>
        </authorList>
    </citation>
    <scope>NUCLEOTIDE SEQUENCE [LARGE SCALE GENOMIC DNA]</scope>
    <source>
        <strain evidence="25">JMULYC20181020</strain>
        <tissue evidence="25">Muscle</tissue>
    </source>
</reference>
<dbReference type="InterPro" id="IPR007110">
    <property type="entry name" value="Ig-like_dom"/>
</dbReference>
<evidence type="ECO:0000259" key="21">
    <source>
        <dbReference type="PROSITE" id="PS50002"/>
    </source>
</evidence>
<dbReference type="GO" id="GO:0005938">
    <property type="term" value="C:cell cortex"/>
    <property type="evidence" value="ECO:0007669"/>
    <property type="project" value="UniProtKB-SubCell"/>
</dbReference>
<name>A0A6G0HVW4_LARCR</name>
<dbReference type="PANTHER" id="PTHR15735">
    <property type="entry name" value="FCH AND DOUBLE SH3 DOMAINS PROTEIN"/>
    <property type="match status" value="1"/>
</dbReference>
<dbReference type="InterPro" id="IPR031160">
    <property type="entry name" value="F_BAR_dom"/>
</dbReference>
<evidence type="ECO:0000256" key="9">
    <source>
        <dbReference type="ARBA" id="ARBA00022490"/>
    </source>
</evidence>
<dbReference type="InterPro" id="IPR027267">
    <property type="entry name" value="AH/BAR_dom_sf"/>
</dbReference>
<comment type="similarity">
    <text evidence="5">Belongs to the protein kinase superfamily. CAMK Ser/Thr protein kinase family.</text>
</comment>
<keyword evidence="14" id="KW-0206">Cytoskeleton</keyword>
<evidence type="ECO:0000259" key="24">
    <source>
        <dbReference type="PROSITE" id="PS51860"/>
    </source>
</evidence>
<evidence type="ECO:0000256" key="1">
    <source>
        <dbReference type="ARBA" id="ARBA00004236"/>
    </source>
</evidence>
<keyword evidence="15" id="KW-0458">Lysosome</keyword>
<evidence type="ECO:0000256" key="6">
    <source>
        <dbReference type="ARBA" id="ARBA00009426"/>
    </source>
</evidence>
<dbReference type="InterPro" id="IPR003598">
    <property type="entry name" value="Ig_sub2"/>
</dbReference>
<evidence type="ECO:0000256" key="15">
    <source>
        <dbReference type="ARBA" id="ARBA00023228"/>
    </source>
</evidence>
<evidence type="ECO:0000256" key="14">
    <source>
        <dbReference type="ARBA" id="ARBA00023212"/>
    </source>
</evidence>
<evidence type="ECO:0000256" key="18">
    <source>
        <dbReference type="SAM" id="Coils"/>
    </source>
</evidence>
<feature type="domain" description="Ig-like" evidence="22">
    <location>
        <begin position="375"/>
        <end position="458"/>
    </location>
</feature>
<feature type="compositionally biased region" description="Basic and acidic residues" evidence="19">
    <location>
        <begin position="1004"/>
        <end position="1016"/>
    </location>
</feature>
<evidence type="ECO:0000256" key="2">
    <source>
        <dbReference type="ARBA" id="ARBA00004245"/>
    </source>
</evidence>
<dbReference type="InterPro" id="IPR036179">
    <property type="entry name" value="Ig-like_dom_sf"/>
</dbReference>
<keyword evidence="26" id="KW-1185">Reference proteome</keyword>
<keyword evidence="7 16" id="KW-0728">SH3 domain</keyword>
<feature type="domain" description="F-BAR" evidence="23">
    <location>
        <begin position="517"/>
        <end position="780"/>
    </location>
</feature>
<dbReference type="GO" id="GO:0005764">
    <property type="term" value="C:lysosome"/>
    <property type="evidence" value="ECO:0007669"/>
    <property type="project" value="UniProtKB-SubCell"/>
</dbReference>
<dbReference type="SMART" id="SM00326">
    <property type="entry name" value="SH3"/>
    <property type="match status" value="1"/>
</dbReference>
<dbReference type="Proteomes" id="UP000424527">
    <property type="component" value="Unassembled WGS sequence"/>
</dbReference>
<accession>A0A6G0HVW4</accession>
<evidence type="ECO:0000256" key="11">
    <source>
        <dbReference type="ARBA" id="ARBA00023054"/>
    </source>
</evidence>
<feature type="coiled-coil region" evidence="18">
    <location>
        <begin position="622"/>
        <end position="719"/>
    </location>
</feature>
<feature type="domain" description="Ig-like" evidence="22">
    <location>
        <begin position="220"/>
        <end position="303"/>
    </location>
</feature>
<evidence type="ECO:0000313" key="26">
    <source>
        <dbReference type="Proteomes" id="UP000424527"/>
    </source>
</evidence>
<dbReference type="InterPro" id="IPR013783">
    <property type="entry name" value="Ig-like_fold"/>
</dbReference>
<evidence type="ECO:0000256" key="20">
    <source>
        <dbReference type="SAM" id="SignalP"/>
    </source>
</evidence>
<feature type="domain" description="REM-1" evidence="24">
    <location>
        <begin position="906"/>
        <end position="983"/>
    </location>
</feature>
<gene>
    <name evidence="25" type="ORF">D5F01_LYC18736</name>
</gene>
<protein>
    <submittedName>
        <fullName evidence="25">Cdc42-interacting protein 4-like protein Thyroid receptor-interacting protein 10-like protein</fullName>
    </submittedName>
</protein>
<evidence type="ECO:0000256" key="12">
    <source>
        <dbReference type="ARBA" id="ARBA00023121"/>
    </source>
</evidence>
<evidence type="ECO:0000256" key="3">
    <source>
        <dbReference type="ARBA" id="ARBA00004371"/>
    </source>
</evidence>
<proteinExistence type="inferred from homology"/>
<dbReference type="CDD" id="cd07653">
    <property type="entry name" value="F-BAR_CIP4-like"/>
    <property type="match status" value="1"/>
</dbReference>
<feature type="domain" description="Ig-like" evidence="22">
    <location>
        <begin position="111"/>
        <end position="193"/>
    </location>
</feature>
<feature type="compositionally biased region" description="Pro residues" evidence="19">
    <location>
        <begin position="847"/>
        <end position="866"/>
    </location>
</feature>
<organism evidence="25 26">
    <name type="scientific">Larimichthys crocea</name>
    <name type="common">Large yellow croaker</name>
    <name type="synonym">Pseudosciaena crocea</name>
    <dbReference type="NCBI Taxonomy" id="215358"/>
    <lineage>
        <taxon>Eukaryota</taxon>
        <taxon>Metazoa</taxon>
        <taxon>Chordata</taxon>
        <taxon>Craniata</taxon>
        <taxon>Vertebrata</taxon>
        <taxon>Euteleostomi</taxon>
        <taxon>Actinopterygii</taxon>
        <taxon>Neopterygii</taxon>
        <taxon>Teleostei</taxon>
        <taxon>Neoteleostei</taxon>
        <taxon>Acanthomorphata</taxon>
        <taxon>Eupercaria</taxon>
        <taxon>Sciaenidae</taxon>
        <taxon>Larimichthys</taxon>
    </lineage>
</organism>
<dbReference type="Gene3D" id="1.20.1270.60">
    <property type="entry name" value="Arfaptin homology (AH) domain/BAR domain"/>
    <property type="match status" value="1"/>
</dbReference>
<dbReference type="Pfam" id="PF00611">
    <property type="entry name" value="FCH"/>
    <property type="match status" value="1"/>
</dbReference>
<evidence type="ECO:0000256" key="13">
    <source>
        <dbReference type="ARBA" id="ARBA00023136"/>
    </source>
</evidence>
<dbReference type="GO" id="GO:0005856">
    <property type="term" value="C:cytoskeleton"/>
    <property type="evidence" value="ECO:0007669"/>
    <property type="project" value="UniProtKB-SubCell"/>
</dbReference>
<dbReference type="PROSITE" id="PS50835">
    <property type="entry name" value="IG_LIKE"/>
    <property type="match status" value="3"/>
</dbReference>
<evidence type="ECO:0000256" key="4">
    <source>
        <dbReference type="ARBA" id="ARBA00004544"/>
    </source>
</evidence>
<keyword evidence="12" id="KW-0446">Lipid-binding</keyword>
<feature type="domain" description="SH3" evidence="21">
    <location>
        <begin position="1040"/>
        <end position="1101"/>
    </location>
</feature>
<dbReference type="FunFam" id="1.20.1270.60:FF:000002">
    <property type="entry name" value="Formin-binding protein 1-like isoform 1"/>
    <property type="match status" value="1"/>
</dbReference>
<evidence type="ECO:0000259" key="22">
    <source>
        <dbReference type="PROSITE" id="PS50835"/>
    </source>
</evidence>
<keyword evidence="13" id="KW-0472">Membrane</keyword>
<feature type="region of interest" description="Disordered" evidence="19">
    <location>
        <begin position="1000"/>
        <end position="1023"/>
    </location>
</feature>
<dbReference type="GO" id="GO:0006897">
    <property type="term" value="P:endocytosis"/>
    <property type="evidence" value="ECO:0007669"/>
    <property type="project" value="UniProtKB-KW"/>
</dbReference>
<evidence type="ECO:0000313" key="25">
    <source>
        <dbReference type="EMBL" id="KAE8283334.1"/>
    </source>
</evidence>
<dbReference type="InterPro" id="IPR001452">
    <property type="entry name" value="SH3_domain"/>
</dbReference>
<dbReference type="Pfam" id="PF25610">
    <property type="entry name" value="HR1_TOCA"/>
    <property type="match status" value="1"/>
</dbReference>
<feature type="signal peptide" evidence="20">
    <location>
        <begin position="1"/>
        <end position="21"/>
    </location>
</feature>
<dbReference type="SUPFAM" id="SSF50044">
    <property type="entry name" value="SH3-domain"/>
    <property type="match status" value="1"/>
</dbReference>
<dbReference type="EMBL" id="REGW02000018">
    <property type="protein sequence ID" value="KAE8283334.1"/>
    <property type="molecule type" value="Genomic_DNA"/>
</dbReference>
<keyword evidence="8" id="KW-1003">Cell membrane</keyword>
<dbReference type="SUPFAM" id="SSF48726">
    <property type="entry name" value="Immunoglobulin"/>
    <property type="match status" value="3"/>
</dbReference>
<dbReference type="SMART" id="SM00408">
    <property type="entry name" value="IGc2"/>
    <property type="match status" value="3"/>
</dbReference>
<dbReference type="InterPro" id="IPR011072">
    <property type="entry name" value="HR1_rho-bd"/>
</dbReference>
<dbReference type="Pfam" id="PF07679">
    <property type="entry name" value="I-set"/>
    <property type="match status" value="1"/>
</dbReference>
<dbReference type="GO" id="GO:0008289">
    <property type="term" value="F:lipid binding"/>
    <property type="evidence" value="ECO:0007669"/>
    <property type="project" value="UniProtKB-KW"/>
</dbReference>
<evidence type="ECO:0000256" key="19">
    <source>
        <dbReference type="SAM" id="MobiDB-lite"/>
    </source>
</evidence>
<feature type="region of interest" description="Disordered" evidence="19">
    <location>
        <begin position="843"/>
        <end position="872"/>
    </location>
</feature>
<dbReference type="GO" id="GO:0005886">
    <property type="term" value="C:plasma membrane"/>
    <property type="evidence" value="ECO:0007669"/>
    <property type="project" value="UniProtKB-SubCell"/>
</dbReference>
<dbReference type="SUPFAM" id="SSF103657">
    <property type="entry name" value="BAR/IMD domain-like"/>
    <property type="match status" value="1"/>
</dbReference>
<dbReference type="PROSITE" id="PS51860">
    <property type="entry name" value="REM_1"/>
    <property type="match status" value="1"/>
</dbReference>
<evidence type="ECO:0000256" key="5">
    <source>
        <dbReference type="ARBA" id="ARBA00006692"/>
    </source>
</evidence>
<dbReference type="AlphaFoldDB" id="A0A6G0HVW4"/>
<dbReference type="InterPro" id="IPR013098">
    <property type="entry name" value="Ig_I-set"/>
</dbReference>
<evidence type="ECO:0000256" key="8">
    <source>
        <dbReference type="ARBA" id="ARBA00022475"/>
    </source>
</evidence>
<keyword evidence="10" id="KW-0254">Endocytosis</keyword>
<comment type="caution">
    <text evidence="25">The sequence shown here is derived from an EMBL/GenBank/DDBJ whole genome shotgun (WGS) entry which is preliminary data.</text>
</comment>
<dbReference type="PROSITE" id="PS50002">
    <property type="entry name" value="SH3"/>
    <property type="match status" value="1"/>
</dbReference>
<dbReference type="SMART" id="SM00409">
    <property type="entry name" value="IG"/>
    <property type="match status" value="3"/>
</dbReference>
<dbReference type="InterPro" id="IPR057871">
    <property type="entry name" value="HR1_CIP4_FNBP1L"/>
</dbReference>
<dbReference type="CDD" id="cd11628">
    <property type="entry name" value="HR1_CIP4_FNBP1L"/>
    <property type="match status" value="1"/>
</dbReference>
<dbReference type="InterPro" id="IPR057870">
    <property type="entry name" value="HR1_TOCA"/>
</dbReference>
<dbReference type="Gene3D" id="6.10.140.470">
    <property type="match status" value="1"/>
</dbReference>
<dbReference type="Gene3D" id="2.60.40.10">
    <property type="entry name" value="Immunoglobulins"/>
    <property type="match status" value="5"/>
</dbReference>
<keyword evidence="20" id="KW-0732">Signal</keyword>
<comment type="similarity">
    <text evidence="6">Belongs to the FNBP1 family.</text>
</comment>